<dbReference type="PROSITE" id="PS51371">
    <property type="entry name" value="CBS"/>
    <property type="match status" value="2"/>
</dbReference>
<name>A0ABT2VSM1_9ALTE</name>
<dbReference type="Gene3D" id="3.10.580.10">
    <property type="entry name" value="CBS-domain"/>
    <property type="match status" value="1"/>
</dbReference>
<organism evidence="4 5">
    <name type="scientific">Alteromonas salexigens</name>
    <dbReference type="NCBI Taxonomy" id="2982530"/>
    <lineage>
        <taxon>Bacteria</taxon>
        <taxon>Pseudomonadati</taxon>
        <taxon>Pseudomonadota</taxon>
        <taxon>Gammaproteobacteria</taxon>
        <taxon>Alteromonadales</taxon>
        <taxon>Alteromonadaceae</taxon>
        <taxon>Alteromonas/Salinimonas group</taxon>
        <taxon>Alteromonas</taxon>
    </lineage>
</organism>
<dbReference type="Proteomes" id="UP001209257">
    <property type="component" value="Unassembled WGS sequence"/>
</dbReference>
<dbReference type="InterPro" id="IPR051257">
    <property type="entry name" value="Diverse_CBS-Domain"/>
</dbReference>
<dbReference type="SUPFAM" id="SSF54631">
    <property type="entry name" value="CBS-domain pair"/>
    <property type="match status" value="1"/>
</dbReference>
<evidence type="ECO:0000256" key="1">
    <source>
        <dbReference type="ARBA" id="ARBA00023122"/>
    </source>
</evidence>
<protein>
    <submittedName>
        <fullName evidence="4">CBS domain-containing protein</fullName>
    </submittedName>
</protein>
<dbReference type="InterPro" id="IPR000644">
    <property type="entry name" value="CBS_dom"/>
</dbReference>
<dbReference type="EMBL" id="JAOTJC010000008">
    <property type="protein sequence ID" value="MCU7555236.1"/>
    <property type="molecule type" value="Genomic_DNA"/>
</dbReference>
<proteinExistence type="predicted"/>
<gene>
    <name evidence="4" type="ORF">OCL06_11590</name>
</gene>
<keyword evidence="5" id="KW-1185">Reference proteome</keyword>
<evidence type="ECO:0000313" key="4">
    <source>
        <dbReference type="EMBL" id="MCU7555236.1"/>
    </source>
</evidence>
<evidence type="ECO:0000256" key="2">
    <source>
        <dbReference type="PROSITE-ProRule" id="PRU00703"/>
    </source>
</evidence>
<dbReference type="PANTHER" id="PTHR43080:SF2">
    <property type="entry name" value="CBS DOMAIN-CONTAINING PROTEIN"/>
    <property type="match status" value="1"/>
</dbReference>
<accession>A0ABT2VSM1</accession>
<dbReference type="Pfam" id="PF00571">
    <property type="entry name" value="CBS"/>
    <property type="match status" value="2"/>
</dbReference>
<dbReference type="CDD" id="cd04584">
    <property type="entry name" value="CBS_pair_AcuB_like"/>
    <property type="match status" value="1"/>
</dbReference>
<sequence>MSVAQIMTSRVVSVSMDDSLATLQELFHTTGFHHLIVVEQHEIRGIISDRDLLKAISPFIGTYNERDKDRATLSRKAHQIMTRKVLTVRPEDTIVSAIRAFNQHKISCLPVVDAHQRPVGIISWRDILRYAEDLVNLRKRQ</sequence>
<dbReference type="PANTHER" id="PTHR43080">
    <property type="entry name" value="CBS DOMAIN-CONTAINING PROTEIN CBSX3, MITOCHONDRIAL"/>
    <property type="match status" value="1"/>
</dbReference>
<evidence type="ECO:0000259" key="3">
    <source>
        <dbReference type="PROSITE" id="PS51371"/>
    </source>
</evidence>
<feature type="domain" description="CBS" evidence="3">
    <location>
        <begin position="81"/>
        <end position="137"/>
    </location>
</feature>
<reference evidence="5" key="1">
    <citation type="submission" date="2023-07" db="EMBL/GenBank/DDBJ databases">
        <title>Study on multiphase classification of strain Alteromonas salexigens isolated from the Yellow Sea.</title>
        <authorList>
            <person name="Sun L."/>
        </authorList>
    </citation>
    <scope>NUCLEOTIDE SEQUENCE [LARGE SCALE GENOMIC DNA]</scope>
    <source>
        <strain evidence="5">ASW11-19</strain>
    </source>
</reference>
<dbReference type="InterPro" id="IPR046342">
    <property type="entry name" value="CBS_dom_sf"/>
</dbReference>
<dbReference type="RefSeq" id="WP_262994683.1">
    <property type="nucleotide sequence ID" value="NZ_JAOTJC010000008.1"/>
</dbReference>
<feature type="domain" description="CBS" evidence="3">
    <location>
        <begin position="7"/>
        <end position="68"/>
    </location>
</feature>
<evidence type="ECO:0000313" key="5">
    <source>
        <dbReference type="Proteomes" id="UP001209257"/>
    </source>
</evidence>
<comment type="caution">
    <text evidence="4">The sequence shown here is derived from an EMBL/GenBank/DDBJ whole genome shotgun (WGS) entry which is preliminary data.</text>
</comment>
<dbReference type="SMART" id="SM00116">
    <property type="entry name" value="CBS"/>
    <property type="match status" value="2"/>
</dbReference>
<keyword evidence="1 2" id="KW-0129">CBS domain</keyword>